<reference evidence="2" key="1">
    <citation type="submission" date="2023-03" db="EMBL/GenBank/DDBJ databases">
        <title>Massive genome expansion in bonnet fungi (Mycena s.s.) driven by repeated elements and novel gene families across ecological guilds.</title>
        <authorList>
            <consortium name="Lawrence Berkeley National Laboratory"/>
            <person name="Harder C.B."/>
            <person name="Miyauchi S."/>
            <person name="Viragh M."/>
            <person name="Kuo A."/>
            <person name="Thoen E."/>
            <person name="Andreopoulos B."/>
            <person name="Lu D."/>
            <person name="Skrede I."/>
            <person name="Drula E."/>
            <person name="Henrissat B."/>
            <person name="Morin E."/>
            <person name="Kohler A."/>
            <person name="Barry K."/>
            <person name="LaButti K."/>
            <person name="Morin E."/>
            <person name="Salamov A."/>
            <person name="Lipzen A."/>
            <person name="Mereny Z."/>
            <person name="Hegedus B."/>
            <person name="Baldrian P."/>
            <person name="Stursova M."/>
            <person name="Weitz H."/>
            <person name="Taylor A."/>
            <person name="Grigoriev I.V."/>
            <person name="Nagy L.G."/>
            <person name="Martin F."/>
            <person name="Kauserud H."/>
        </authorList>
    </citation>
    <scope>NUCLEOTIDE SEQUENCE</scope>
    <source>
        <strain evidence="2">CBHHK182m</strain>
    </source>
</reference>
<organism evidence="2 3">
    <name type="scientific">Mycena metata</name>
    <dbReference type="NCBI Taxonomy" id="1033252"/>
    <lineage>
        <taxon>Eukaryota</taxon>
        <taxon>Fungi</taxon>
        <taxon>Dikarya</taxon>
        <taxon>Basidiomycota</taxon>
        <taxon>Agaricomycotina</taxon>
        <taxon>Agaricomycetes</taxon>
        <taxon>Agaricomycetidae</taxon>
        <taxon>Agaricales</taxon>
        <taxon>Marasmiineae</taxon>
        <taxon>Mycenaceae</taxon>
        <taxon>Mycena</taxon>
    </lineage>
</organism>
<dbReference type="EMBL" id="JARKIB010000096">
    <property type="protein sequence ID" value="KAJ7742065.1"/>
    <property type="molecule type" value="Genomic_DNA"/>
</dbReference>
<feature type="compositionally biased region" description="Pro residues" evidence="1">
    <location>
        <begin position="508"/>
        <end position="520"/>
    </location>
</feature>
<feature type="compositionally biased region" description="Acidic residues" evidence="1">
    <location>
        <begin position="150"/>
        <end position="159"/>
    </location>
</feature>
<feature type="compositionally biased region" description="Pro residues" evidence="1">
    <location>
        <begin position="538"/>
        <end position="551"/>
    </location>
</feature>
<dbReference type="AlphaFoldDB" id="A0AAD7IHM1"/>
<comment type="caution">
    <text evidence="2">The sequence shown here is derived from an EMBL/GenBank/DDBJ whole genome shotgun (WGS) entry which is preliminary data.</text>
</comment>
<feature type="compositionally biased region" description="Pro residues" evidence="1">
    <location>
        <begin position="221"/>
        <end position="230"/>
    </location>
</feature>
<protein>
    <submittedName>
        <fullName evidence="2">Uncharacterized protein</fullName>
    </submittedName>
</protein>
<keyword evidence="3" id="KW-1185">Reference proteome</keyword>
<feature type="region of interest" description="Disordered" evidence="1">
    <location>
        <begin position="458"/>
        <end position="485"/>
    </location>
</feature>
<name>A0AAD7IHM1_9AGAR</name>
<proteinExistence type="predicted"/>
<evidence type="ECO:0000313" key="3">
    <source>
        <dbReference type="Proteomes" id="UP001215598"/>
    </source>
</evidence>
<feature type="region of interest" description="Disordered" evidence="1">
    <location>
        <begin position="150"/>
        <end position="238"/>
    </location>
</feature>
<dbReference type="Proteomes" id="UP001215598">
    <property type="component" value="Unassembled WGS sequence"/>
</dbReference>
<evidence type="ECO:0000256" key="1">
    <source>
        <dbReference type="SAM" id="MobiDB-lite"/>
    </source>
</evidence>
<evidence type="ECO:0000313" key="2">
    <source>
        <dbReference type="EMBL" id="KAJ7742065.1"/>
    </source>
</evidence>
<sequence>MPPRTRPVADSTPPPDFTPDDEAWAVIRSLDFFSSMLPFFDPQKIAEVAPSTMFPILNAMKPALATFRSKVPRPSLKIQRFLHTVFKAVRALCRGHQELNRKIFLDQAPSPDAAFRAELAAANMSLLQKGFVLPKPPPPPVYPDTLELTEDEAEEEDVDVPSSDAEPPAKIARSAKSRDKASGKPVKATPTPTPAHDLRRRQQKDPAPAVKASASKKKAKPPPQSSPPPEASSSKVTLDDDAARGPATRVEMYEQAVAPSGGWANTKETPFPAFKKVSRYVVGDFFSPSLYERAILKCIPCINRNIQCGGFDLFSPCLPCKEQHVKCSRSNTTMEHLLLFDSLRPHFGLSPDGASLCRRPSSAHFLLVNTQRCSTCSLSARTTTSTSPTTPSNWSFENQSDVLDPALLKSFFELPSDYDDMREWVERYSKSRRELVLSADQQYPVSGVLRMDPAKDHSVENSYHTHSMPESYLHTDPRPSNRSSEFSQNIFASHSAVQGSALMQHPAMPSPPPGSHPPLPLNSLDGPQPSPQRSRLELPPPIHANPAPPHFGAPGGALAGSSSVPSAGGTGDVGSG</sequence>
<feature type="region of interest" description="Disordered" evidence="1">
    <location>
        <begin position="503"/>
        <end position="576"/>
    </location>
</feature>
<gene>
    <name evidence="2" type="ORF">B0H16DRAFT_1564266</name>
</gene>
<accession>A0AAD7IHM1</accession>